<gene>
    <name evidence="5" type="ORF">GFD25_11810</name>
</gene>
<dbReference type="Gene3D" id="3.40.50.2300">
    <property type="match status" value="2"/>
</dbReference>
<dbReference type="RefSeq" id="WP_163233093.1">
    <property type="nucleotide sequence ID" value="NZ_WHZW01000044.1"/>
</dbReference>
<dbReference type="InterPro" id="IPR028082">
    <property type="entry name" value="Peripla_BP_I"/>
</dbReference>
<dbReference type="Pfam" id="PF13377">
    <property type="entry name" value="Peripla_BP_3"/>
    <property type="match status" value="1"/>
</dbReference>
<comment type="caution">
    <text evidence="5">The sequence shown here is derived from an EMBL/GenBank/DDBJ whole genome shotgun (WGS) entry which is preliminary data.</text>
</comment>
<dbReference type="CDD" id="cd01392">
    <property type="entry name" value="HTH_LacI"/>
    <property type="match status" value="1"/>
</dbReference>
<dbReference type="InterPro" id="IPR000843">
    <property type="entry name" value="HTH_LacI"/>
</dbReference>
<name>A0A6N9Z896_9BIFI</name>
<evidence type="ECO:0000259" key="4">
    <source>
        <dbReference type="PROSITE" id="PS50932"/>
    </source>
</evidence>
<evidence type="ECO:0000256" key="1">
    <source>
        <dbReference type="ARBA" id="ARBA00023015"/>
    </source>
</evidence>
<keyword evidence="6" id="KW-1185">Reference proteome</keyword>
<dbReference type="SMART" id="SM00354">
    <property type="entry name" value="HTH_LACI"/>
    <property type="match status" value="1"/>
</dbReference>
<dbReference type="PANTHER" id="PTHR30146:SF153">
    <property type="entry name" value="LACTOSE OPERON REPRESSOR"/>
    <property type="match status" value="1"/>
</dbReference>
<evidence type="ECO:0000313" key="6">
    <source>
        <dbReference type="Proteomes" id="UP000469194"/>
    </source>
</evidence>
<proteinExistence type="predicted"/>
<accession>A0A6N9Z896</accession>
<keyword evidence="3" id="KW-0804">Transcription</keyword>
<protein>
    <submittedName>
        <fullName evidence="5">LacI family DNA-binding transcriptional regulator</fullName>
    </submittedName>
</protein>
<sequence length="342" mass="37686">MDETTARTDTRRPKIAEIAKMAGTSPATVSKVINGYGSVSDATRARIEQVLSSLNYSKKPVKHIKSRNIALLIDRLDQPWVTAMFGGAMRYANRNGLNLVIVARRDDHGGLLPDYMQSLRRAKPLAVVSNTVDLTDQERELFASIHTDYAIIDYRGNAASAGLEVRLDNWTGGLEVGRHLVGLGHRRIAIMAGPRDMTCFQARADGCRAAMREAAIDVDPDLVCQADSWSELARLETLRLLSLPEPPTAIFATCDTQVVGIYDAAHQMGFAVPGDLSVVGFDDNEYLWHASTPLTTVRLPYADMTDQAFQLILETNDETDPNRKVLVPPELIVRDSTGPVRR</sequence>
<dbReference type="Proteomes" id="UP000469194">
    <property type="component" value="Unassembled WGS sequence"/>
</dbReference>
<keyword evidence="1" id="KW-0805">Transcription regulation</keyword>
<dbReference type="InterPro" id="IPR046335">
    <property type="entry name" value="LacI/GalR-like_sensor"/>
</dbReference>
<dbReference type="GO" id="GO:0003700">
    <property type="term" value="F:DNA-binding transcription factor activity"/>
    <property type="evidence" value="ECO:0007669"/>
    <property type="project" value="TreeGrafter"/>
</dbReference>
<dbReference type="SUPFAM" id="SSF53822">
    <property type="entry name" value="Periplasmic binding protein-like I"/>
    <property type="match status" value="1"/>
</dbReference>
<dbReference type="GO" id="GO:0000976">
    <property type="term" value="F:transcription cis-regulatory region binding"/>
    <property type="evidence" value="ECO:0007669"/>
    <property type="project" value="TreeGrafter"/>
</dbReference>
<organism evidence="5 6">
    <name type="scientific">Bifidobacterium aerophilum</name>
    <dbReference type="NCBI Taxonomy" id="1798155"/>
    <lineage>
        <taxon>Bacteria</taxon>
        <taxon>Bacillati</taxon>
        <taxon>Actinomycetota</taxon>
        <taxon>Actinomycetes</taxon>
        <taxon>Bifidobacteriales</taxon>
        <taxon>Bifidobacteriaceae</taxon>
        <taxon>Bifidobacterium</taxon>
    </lineage>
</organism>
<dbReference type="EMBL" id="WHZW01000044">
    <property type="protein sequence ID" value="NEG90646.1"/>
    <property type="molecule type" value="Genomic_DNA"/>
</dbReference>
<keyword evidence="2 5" id="KW-0238">DNA-binding</keyword>
<dbReference type="PROSITE" id="PS50932">
    <property type="entry name" value="HTH_LACI_2"/>
    <property type="match status" value="1"/>
</dbReference>
<evidence type="ECO:0000313" key="5">
    <source>
        <dbReference type="EMBL" id="NEG90646.1"/>
    </source>
</evidence>
<dbReference type="SUPFAM" id="SSF47413">
    <property type="entry name" value="lambda repressor-like DNA-binding domains"/>
    <property type="match status" value="1"/>
</dbReference>
<reference evidence="5 6" key="1">
    <citation type="submission" date="2019-10" db="EMBL/GenBank/DDBJ databases">
        <title>Bifidobacterium from non-human primates.</title>
        <authorList>
            <person name="Modesto M."/>
        </authorList>
    </citation>
    <scope>NUCLEOTIDE SEQUENCE [LARGE SCALE GENOMIC DNA]</scope>
    <source>
        <strain evidence="5 6">TRE17</strain>
    </source>
</reference>
<dbReference type="PANTHER" id="PTHR30146">
    <property type="entry name" value="LACI-RELATED TRANSCRIPTIONAL REPRESSOR"/>
    <property type="match status" value="1"/>
</dbReference>
<dbReference type="AlphaFoldDB" id="A0A6N9Z896"/>
<dbReference type="Gene3D" id="1.10.260.40">
    <property type="entry name" value="lambda repressor-like DNA-binding domains"/>
    <property type="match status" value="1"/>
</dbReference>
<evidence type="ECO:0000256" key="3">
    <source>
        <dbReference type="ARBA" id="ARBA00023163"/>
    </source>
</evidence>
<dbReference type="InterPro" id="IPR010982">
    <property type="entry name" value="Lambda_DNA-bd_dom_sf"/>
</dbReference>
<feature type="domain" description="HTH lacI-type" evidence="4">
    <location>
        <begin position="13"/>
        <end position="67"/>
    </location>
</feature>
<evidence type="ECO:0000256" key="2">
    <source>
        <dbReference type="ARBA" id="ARBA00023125"/>
    </source>
</evidence>
<dbReference type="Pfam" id="PF00356">
    <property type="entry name" value="LacI"/>
    <property type="match status" value="1"/>
</dbReference>